<evidence type="ECO:0000256" key="3">
    <source>
        <dbReference type="ARBA" id="ARBA00009481"/>
    </source>
</evidence>
<dbReference type="SUPFAM" id="SSF53756">
    <property type="entry name" value="UDP-Glycosyltransferase/glycogen phosphorylase"/>
    <property type="match status" value="1"/>
</dbReference>
<keyword evidence="5" id="KW-0934">Plastid</keyword>
<sequence>MDSKQHIAIFTTASLPWMTGTAVNPLFRVAYLTKGREFKVTLVIPWLSLKDQELVYPNKITFKSPSEQEAYVRQWLGERTGFVCDFSIKFYPGKFSRDKRSILVVGDITEIIPDEEADIAVLEEPEHLTWYHHGKRWKTKFHLVLGIVHTNYLEYVRREKNGRLQAFLLKYINNWVVDIYCHKDLPRSIICNVHGVNPSSLKLAKERMSINKMVIAFTKGAYYIGKMVWSKGYKELLKLLHDNQKELTGLEKLRMLITSVVAYCTLLTNTMVPGTPKLGSIWTLVINNIAYDIAIYKVFLNPSTTDVLCTTTAEALAMGKIVVCANHPSNDFFKQFTNCRTYQDSSGFVKETLKALSEEPAS</sequence>
<evidence type="ECO:0000256" key="4">
    <source>
        <dbReference type="ARBA" id="ARBA00022528"/>
    </source>
</evidence>
<evidence type="ECO:0000256" key="6">
    <source>
        <dbReference type="ARBA" id="ARBA00022679"/>
    </source>
</evidence>
<keyword evidence="4" id="KW-0150">Chloroplast</keyword>
<evidence type="ECO:0000256" key="1">
    <source>
        <dbReference type="ARBA" id="ARBA00004229"/>
    </source>
</evidence>
<keyword evidence="6" id="KW-0808">Transferase</keyword>
<comment type="subcellular location">
    <subcellularLocation>
        <location evidence="2">Membrane</location>
    </subcellularLocation>
    <subcellularLocation>
        <location evidence="1">Plastid</location>
        <location evidence="1">Chloroplast</location>
    </subcellularLocation>
</comment>
<dbReference type="InterPro" id="IPR044525">
    <property type="entry name" value="DGDG1/2"/>
</dbReference>
<dbReference type="GO" id="GO:0009507">
    <property type="term" value="C:chloroplast"/>
    <property type="evidence" value="ECO:0007669"/>
    <property type="project" value="UniProtKB-SubCell"/>
</dbReference>
<dbReference type="PANTHER" id="PTHR46132:SF1">
    <property type="entry name" value="DIGALACTOSYLDIACYLGLYCEROL SYNTHASE 2, CHLOROPLASTIC"/>
    <property type="match status" value="1"/>
</dbReference>
<gene>
    <name evidence="8" type="primary">DGD2_0</name>
    <name evidence="8" type="ORF">CK203_084967</name>
</gene>
<dbReference type="PANTHER" id="PTHR46132">
    <property type="entry name" value="DIGALACTOSYLDIACYLGLYCEROL SYNTHASE 2, CHLOROPLASTIC"/>
    <property type="match status" value="1"/>
</dbReference>
<accession>A0A438CXD3</accession>
<organism evidence="8 9">
    <name type="scientific">Vitis vinifera</name>
    <name type="common">Grape</name>
    <dbReference type="NCBI Taxonomy" id="29760"/>
    <lineage>
        <taxon>Eukaryota</taxon>
        <taxon>Viridiplantae</taxon>
        <taxon>Streptophyta</taxon>
        <taxon>Embryophyta</taxon>
        <taxon>Tracheophyta</taxon>
        <taxon>Spermatophyta</taxon>
        <taxon>Magnoliopsida</taxon>
        <taxon>eudicotyledons</taxon>
        <taxon>Gunneridae</taxon>
        <taxon>Pentapetalae</taxon>
        <taxon>rosids</taxon>
        <taxon>Vitales</taxon>
        <taxon>Vitaceae</taxon>
        <taxon>Viteae</taxon>
        <taxon>Vitis</taxon>
    </lineage>
</organism>
<comment type="similarity">
    <text evidence="3">Belongs to the glycosyltransferase group 1 family. Glycosyltransferase 4 subfamily.</text>
</comment>
<dbReference type="EMBL" id="QGNW01001932">
    <property type="protein sequence ID" value="RVW27869.1"/>
    <property type="molecule type" value="Genomic_DNA"/>
</dbReference>
<dbReference type="AlphaFoldDB" id="A0A438CXD3"/>
<name>A0A438CXD3_VITVI</name>
<dbReference type="Proteomes" id="UP000288805">
    <property type="component" value="Unassembled WGS sequence"/>
</dbReference>
<dbReference type="GO" id="GO:0016020">
    <property type="term" value="C:membrane"/>
    <property type="evidence" value="ECO:0007669"/>
    <property type="project" value="UniProtKB-SubCell"/>
</dbReference>
<evidence type="ECO:0000256" key="7">
    <source>
        <dbReference type="ARBA" id="ARBA00023136"/>
    </source>
</evidence>
<dbReference type="CDD" id="cd01635">
    <property type="entry name" value="Glycosyltransferase_GTB-type"/>
    <property type="match status" value="1"/>
</dbReference>
<keyword evidence="7" id="KW-0472">Membrane</keyword>
<reference evidence="8 9" key="1">
    <citation type="journal article" date="2018" name="PLoS Genet.">
        <title>Population sequencing reveals clonal diversity and ancestral inbreeding in the grapevine cultivar Chardonnay.</title>
        <authorList>
            <person name="Roach M.J."/>
            <person name="Johnson D.L."/>
            <person name="Bohlmann J."/>
            <person name="van Vuuren H.J."/>
            <person name="Jones S.J."/>
            <person name="Pretorius I.S."/>
            <person name="Schmidt S.A."/>
            <person name="Borneman A.R."/>
        </authorList>
    </citation>
    <scope>NUCLEOTIDE SEQUENCE [LARGE SCALE GENOMIC DNA]</scope>
    <source>
        <strain evidence="9">cv. Chardonnay</strain>
        <tissue evidence="8">Leaf</tissue>
    </source>
</reference>
<evidence type="ECO:0000256" key="2">
    <source>
        <dbReference type="ARBA" id="ARBA00004370"/>
    </source>
</evidence>
<evidence type="ECO:0000313" key="9">
    <source>
        <dbReference type="Proteomes" id="UP000288805"/>
    </source>
</evidence>
<dbReference type="GO" id="GO:0046481">
    <property type="term" value="F:digalactosyldiacylglycerol synthase activity"/>
    <property type="evidence" value="ECO:0007669"/>
    <property type="project" value="InterPro"/>
</dbReference>
<proteinExistence type="inferred from homology"/>
<protein>
    <submittedName>
        <fullName evidence="8">Digalactosyldiacylglycerol synthase 2, chloroplastic</fullName>
    </submittedName>
</protein>
<comment type="caution">
    <text evidence="8">The sequence shown here is derived from an EMBL/GenBank/DDBJ whole genome shotgun (WGS) entry which is preliminary data.</text>
</comment>
<evidence type="ECO:0000256" key="5">
    <source>
        <dbReference type="ARBA" id="ARBA00022640"/>
    </source>
</evidence>
<evidence type="ECO:0000313" key="8">
    <source>
        <dbReference type="EMBL" id="RVW27869.1"/>
    </source>
</evidence>